<evidence type="ECO:0000256" key="1">
    <source>
        <dbReference type="ARBA" id="ARBA00004651"/>
    </source>
</evidence>
<feature type="transmembrane region" description="Helical" evidence="6">
    <location>
        <begin position="245"/>
        <end position="268"/>
    </location>
</feature>
<comment type="subcellular location">
    <subcellularLocation>
        <location evidence="1">Cell membrane</location>
        <topology evidence="1">Multi-pass membrane protein</topology>
    </subcellularLocation>
</comment>
<keyword evidence="3 6" id="KW-0812">Transmembrane</keyword>
<reference evidence="8" key="1">
    <citation type="journal article" date="2019" name="Int. J. Syst. Evol. Microbiol.">
        <title>The Global Catalogue of Microorganisms (GCM) 10K type strain sequencing project: providing services to taxonomists for standard genome sequencing and annotation.</title>
        <authorList>
            <consortium name="The Broad Institute Genomics Platform"/>
            <consortium name="The Broad Institute Genome Sequencing Center for Infectious Disease"/>
            <person name="Wu L."/>
            <person name="Ma J."/>
        </authorList>
    </citation>
    <scope>NUCLEOTIDE SEQUENCE [LARGE SCALE GENOMIC DNA]</scope>
    <source>
        <strain evidence="8">CGMCC 1.10188</strain>
    </source>
</reference>
<feature type="transmembrane region" description="Helical" evidence="6">
    <location>
        <begin position="148"/>
        <end position="166"/>
    </location>
</feature>
<dbReference type="RefSeq" id="WP_188578922.1">
    <property type="nucleotide sequence ID" value="NZ_BMDZ01000032.1"/>
</dbReference>
<sequence length="365" mass="37488">MSEDTRLKYGRAAEAIAIPLMAVLVSMVLFGGFVAAVGVDPIELYQLMYRGAFGTWFSWQNTLQRAAPLLLVALCTALPAQLGMVVIGAEGALVLGGLAAMAAGLPLAGAGAPVIVTQVVMAAAGMLAGGLWIGATGALRHRRGVSETISSLLMVYIAVAILNHMVEGPMRDPASLNKPSTPAIGEAYMIGDIPGMDVHWGFVLGVVFCIAAYVLMFHTTFGFAARMVGGNVRAGRAAGLPVGRLVVLVTMLGGAAAGLAGMIEVSAVHGRANATLAAGYGFTGILVAFLARQNPLAVIPVAILMGGIGASGGLLQRRLDLPDATVMVLQGILFVVLLASETLYGRLRLPVFSLKALLPTASGKA</sequence>
<protein>
    <submittedName>
        <fullName evidence="7">ABC transporter permease</fullName>
    </submittedName>
</protein>
<feature type="transmembrane region" description="Helical" evidence="6">
    <location>
        <begin position="274"/>
        <end position="291"/>
    </location>
</feature>
<name>A0ABQ1IP69_9PROT</name>
<keyword evidence="4 6" id="KW-1133">Transmembrane helix</keyword>
<keyword evidence="2" id="KW-1003">Cell membrane</keyword>
<evidence type="ECO:0000256" key="3">
    <source>
        <dbReference type="ARBA" id="ARBA00022692"/>
    </source>
</evidence>
<evidence type="ECO:0000256" key="2">
    <source>
        <dbReference type="ARBA" id="ARBA00022475"/>
    </source>
</evidence>
<keyword evidence="5 6" id="KW-0472">Membrane</keyword>
<feature type="transmembrane region" description="Helical" evidence="6">
    <location>
        <begin position="296"/>
        <end position="315"/>
    </location>
</feature>
<dbReference type="CDD" id="cd06580">
    <property type="entry name" value="TM_PBP1_transp_TpRbsC_like"/>
    <property type="match status" value="1"/>
</dbReference>
<evidence type="ECO:0000313" key="7">
    <source>
        <dbReference type="EMBL" id="GGB45222.1"/>
    </source>
</evidence>
<dbReference type="PANTHER" id="PTHR47089:SF1">
    <property type="entry name" value="GUANOSINE ABC TRANSPORTER PERMEASE PROTEIN NUPP"/>
    <property type="match status" value="1"/>
</dbReference>
<comment type="caution">
    <text evidence="7">The sequence shown here is derived from an EMBL/GenBank/DDBJ whole genome shotgun (WGS) entry which is preliminary data.</text>
</comment>
<organism evidence="7 8">
    <name type="scientific">Tistrella bauzanensis</name>
    <dbReference type="NCBI Taxonomy" id="657419"/>
    <lineage>
        <taxon>Bacteria</taxon>
        <taxon>Pseudomonadati</taxon>
        <taxon>Pseudomonadota</taxon>
        <taxon>Alphaproteobacteria</taxon>
        <taxon>Geminicoccales</taxon>
        <taxon>Geminicoccaceae</taxon>
        <taxon>Tistrella</taxon>
    </lineage>
</organism>
<evidence type="ECO:0000256" key="4">
    <source>
        <dbReference type="ARBA" id="ARBA00022989"/>
    </source>
</evidence>
<keyword evidence="8" id="KW-1185">Reference proteome</keyword>
<evidence type="ECO:0000256" key="5">
    <source>
        <dbReference type="ARBA" id="ARBA00023136"/>
    </source>
</evidence>
<gene>
    <name evidence="7" type="ORF">GCM10011505_28110</name>
</gene>
<dbReference type="PANTHER" id="PTHR47089">
    <property type="entry name" value="ABC TRANSPORTER, PERMEASE PROTEIN"/>
    <property type="match status" value="1"/>
</dbReference>
<dbReference type="EMBL" id="BMDZ01000032">
    <property type="protein sequence ID" value="GGB45222.1"/>
    <property type="molecule type" value="Genomic_DNA"/>
</dbReference>
<accession>A0ABQ1IP69</accession>
<dbReference type="Pfam" id="PF02653">
    <property type="entry name" value="BPD_transp_2"/>
    <property type="match status" value="1"/>
</dbReference>
<feature type="transmembrane region" description="Helical" evidence="6">
    <location>
        <begin position="12"/>
        <end position="39"/>
    </location>
</feature>
<feature type="transmembrane region" description="Helical" evidence="6">
    <location>
        <begin position="115"/>
        <end position="136"/>
    </location>
</feature>
<evidence type="ECO:0000313" key="8">
    <source>
        <dbReference type="Proteomes" id="UP000603352"/>
    </source>
</evidence>
<feature type="transmembrane region" description="Helical" evidence="6">
    <location>
        <begin position="198"/>
        <end position="224"/>
    </location>
</feature>
<dbReference type="InterPro" id="IPR001851">
    <property type="entry name" value="ABC_transp_permease"/>
</dbReference>
<feature type="transmembrane region" description="Helical" evidence="6">
    <location>
        <begin position="92"/>
        <end position="109"/>
    </location>
</feature>
<proteinExistence type="predicted"/>
<feature type="transmembrane region" description="Helical" evidence="6">
    <location>
        <begin position="327"/>
        <end position="345"/>
    </location>
</feature>
<evidence type="ECO:0000256" key="6">
    <source>
        <dbReference type="SAM" id="Phobius"/>
    </source>
</evidence>
<dbReference type="Proteomes" id="UP000603352">
    <property type="component" value="Unassembled WGS sequence"/>
</dbReference>